<dbReference type="SUPFAM" id="SSF55729">
    <property type="entry name" value="Acyl-CoA N-acyltransferases (Nat)"/>
    <property type="match status" value="1"/>
</dbReference>
<name>A0ABD1E7I5_HYPHA</name>
<organism evidence="15 16">
    <name type="scientific">Hypothenemus hampei</name>
    <name type="common">Coffee berry borer</name>
    <dbReference type="NCBI Taxonomy" id="57062"/>
    <lineage>
        <taxon>Eukaryota</taxon>
        <taxon>Metazoa</taxon>
        <taxon>Ecdysozoa</taxon>
        <taxon>Arthropoda</taxon>
        <taxon>Hexapoda</taxon>
        <taxon>Insecta</taxon>
        <taxon>Pterygota</taxon>
        <taxon>Neoptera</taxon>
        <taxon>Endopterygota</taxon>
        <taxon>Coleoptera</taxon>
        <taxon>Polyphaga</taxon>
        <taxon>Cucujiformia</taxon>
        <taxon>Curculionidae</taxon>
        <taxon>Scolytinae</taxon>
        <taxon>Hypothenemus</taxon>
    </lineage>
</organism>
<comment type="catalytic activity">
    <reaction evidence="9">
        <text>dopamine + acetyl-CoA = N-acetyldopamine + CoA + H(+)</text>
        <dbReference type="Rhea" id="RHEA:51388"/>
        <dbReference type="ChEBI" id="CHEBI:15378"/>
        <dbReference type="ChEBI" id="CHEBI:57287"/>
        <dbReference type="ChEBI" id="CHEBI:57288"/>
        <dbReference type="ChEBI" id="CHEBI:59905"/>
        <dbReference type="ChEBI" id="CHEBI:125678"/>
    </reaction>
    <physiologicalReaction direction="left-to-right" evidence="9">
        <dbReference type="Rhea" id="RHEA:51389"/>
    </physiologicalReaction>
</comment>
<evidence type="ECO:0000256" key="7">
    <source>
        <dbReference type="ARBA" id="ARBA00050849"/>
    </source>
</evidence>
<dbReference type="CDD" id="cd04301">
    <property type="entry name" value="NAT_SF"/>
    <property type="match status" value="1"/>
</dbReference>
<dbReference type="EMBL" id="JBDJPC010000010">
    <property type="protein sequence ID" value="KAL1490528.1"/>
    <property type="molecule type" value="Genomic_DNA"/>
</dbReference>
<dbReference type="EC" id="2.3.1.87" evidence="5"/>
<dbReference type="InterPro" id="IPR000182">
    <property type="entry name" value="GNAT_dom"/>
</dbReference>
<dbReference type="PANTHER" id="PTHR20905">
    <property type="entry name" value="N-ACETYLTRANSFERASE-RELATED"/>
    <property type="match status" value="1"/>
</dbReference>
<comment type="catalytic activity">
    <reaction evidence="11">
        <text>serotonin + hexadecanoyl-CoA = N-hexadecanoyl-serotonin + CoA + H(+)</text>
        <dbReference type="Rhea" id="RHEA:51384"/>
        <dbReference type="ChEBI" id="CHEBI:15378"/>
        <dbReference type="ChEBI" id="CHEBI:57287"/>
        <dbReference type="ChEBI" id="CHEBI:57379"/>
        <dbReference type="ChEBI" id="CHEBI:134059"/>
        <dbReference type="ChEBI" id="CHEBI:350546"/>
    </reaction>
    <physiologicalReaction direction="left-to-right" evidence="11">
        <dbReference type="Rhea" id="RHEA:51385"/>
    </physiologicalReaction>
</comment>
<accession>A0ABD1E7I5</accession>
<evidence type="ECO:0000256" key="2">
    <source>
        <dbReference type="ARBA" id="ARBA00023315"/>
    </source>
</evidence>
<comment type="catalytic activity">
    <reaction evidence="12">
        <text>dopamine + hexadecanoyl-CoA = N-hexadecanoyl-dopamine + CoA + H(+)</text>
        <dbReference type="Rhea" id="RHEA:51376"/>
        <dbReference type="ChEBI" id="CHEBI:15378"/>
        <dbReference type="ChEBI" id="CHEBI:57287"/>
        <dbReference type="ChEBI" id="CHEBI:57379"/>
        <dbReference type="ChEBI" id="CHEBI:59905"/>
        <dbReference type="ChEBI" id="CHEBI:134058"/>
    </reaction>
    <physiologicalReaction direction="left-to-right" evidence="12">
        <dbReference type="Rhea" id="RHEA:51377"/>
    </physiologicalReaction>
</comment>
<dbReference type="Pfam" id="PF00583">
    <property type="entry name" value="Acetyltransf_1"/>
    <property type="match status" value="1"/>
</dbReference>
<comment type="catalytic activity">
    <reaction evidence="8">
        <text>serotonin + (5Z,8Z,11Z,14Z)-eicosatetraenoyl-CoA = N-[(5Z,8Z,11Z,14Z)-eicosatetraenoyl]-serotonin + CoA + H(+)</text>
        <dbReference type="Rhea" id="RHEA:51396"/>
        <dbReference type="ChEBI" id="CHEBI:15378"/>
        <dbReference type="ChEBI" id="CHEBI:57287"/>
        <dbReference type="ChEBI" id="CHEBI:57368"/>
        <dbReference type="ChEBI" id="CHEBI:132255"/>
        <dbReference type="ChEBI" id="CHEBI:350546"/>
    </reaction>
    <physiologicalReaction direction="left-to-right" evidence="8">
        <dbReference type="Rhea" id="RHEA:51397"/>
    </physiologicalReaction>
</comment>
<comment type="catalytic activity">
    <reaction evidence="10">
        <text>serotonin + (9Z)-octadecenoyl-CoA = N-(9Z-octadecenoyl)-serotonin + CoA + H(+)</text>
        <dbReference type="Rhea" id="RHEA:51392"/>
        <dbReference type="ChEBI" id="CHEBI:15378"/>
        <dbReference type="ChEBI" id="CHEBI:57287"/>
        <dbReference type="ChEBI" id="CHEBI:57387"/>
        <dbReference type="ChEBI" id="CHEBI:134064"/>
        <dbReference type="ChEBI" id="CHEBI:350546"/>
    </reaction>
    <physiologicalReaction direction="left-to-right" evidence="10">
        <dbReference type="Rhea" id="RHEA:51393"/>
    </physiologicalReaction>
</comment>
<sequence>MSSFFGSTIFKILNDSGRYTKQLHTTKNLSFFRKKAQIKEPSPYIIVRATREEFHDILKVMHEGYYDEEPILTSLQVPPNPVLDDRAIQAMTKGYTLVAKCKYNGSIVGACINESTTPWDADMDDKLACKVQCEHIRQLIMFYSYIMRAPDLWRCLGVRKVYEMAYLFVKRPHRRKGLAYKLLNESKILGTDAGFKVIRCDATNIHTAKICERLGMQKVAEIPYCSYLNQNLEPIFNPPWPHQSVKIYCDCAPQYNDLKKKIKESTTNVTQK</sequence>
<feature type="domain" description="N-acetyltransferase" evidence="14">
    <location>
        <begin position="88"/>
        <end position="216"/>
    </location>
</feature>
<evidence type="ECO:0000256" key="1">
    <source>
        <dbReference type="ARBA" id="ARBA00022679"/>
    </source>
</evidence>
<comment type="catalytic activity">
    <reaction evidence="13">
        <text>serotonin + acetyl-CoA = N-acetylserotonin + CoA + H(+)</text>
        <dbReference type="Rhea" id="RHEA:25217"/>
        <dbReference type="ChEBI" id="CHEBI:15378"/>
        <dbReference type="ChEBI" id="CHEBI:17697"/>
        <dbReference type="ChEBI" id="CHEBI:57287"/>
        <dbReference type="ChEBI" id="CHEBI:57288"/>
        <dbReference type="ChEBI" id="CHEBI:350546"/>
        <dbReference type="EC" id="2.3.1.87"/>
    </reaction>
    <physiologicalReaction direction="left-to-right" evidence="13">
        <dbReference type="Rhea" id="RHEA:25218"/>
    </physiologicalReaction>
</comment>
<comment type="caution">
    <text evidence="15">The sequence shown here is derived from an EMBL/GenBank/DDBJ whole genome shotgun (WGS) entry which is preliminary data.</text>
</comment>
<keyword evidence="16" id="KW-1185">Reference proteome</keyword>
<comment type="pathway">
    <text evidence="3">Aromatic compound metabolism; melatonin biosynthesis; melatonin from serotonin: step 1/2.</text>
</comment>
<protein>
    <recommendedName>
        <fullName evidence="5">aralkylamine N-acetyltransferase</fullName>
        <ecNumber evidence="5">2.3.1.87</ecNumber>
    </recommendedName>
</protein>
<dbReference type="Proteomes" id="UP001566132">
    <property type="component" value="Unassembled WGS sequence"/>
</dbReference>
<evidence type="ECO:0000256" key="4">
    <source>
        <dbReference type="ARBA" id="ARBA00038182"/>
    </source>
</evidence>
<evidence type="ECO:0000313" key="16">
    <source>
        <dbReference type="Proteomes" id="UP001566132"/>
    </source>
</evidence>
<comment type="catalytic activity">
    <reaction evidence="6">
        <text>dopamine + (9Z)-octadecenoyl-CoA = N-(9Z-octadecanoyl)-dopamine + CoA + H(+)</text>
        <dbReference type="Rhea" id="RHEA:51380"/>
        <dbReference type="ChEBI" id="CHEBI:15378"/>
        <dbReference type="ChEBI" id="CHEBI:31883"/>
        <dbReference type="ChEBI" id="CHEBI:57287"/>
        <dbReference type="ChEBI" id="CHEBI:57387"/>
        <dbReference type="ChEBI" id="CHEBI:59905"/>
    </reaction>
    <physiologicalReaction direction="left-to-right" evidence="6">
        <dbReference type="Rhea" id="RHEA:51381"/>
    </physiologicalReaction>
</comment>
<evidence type="ECO:0000256" key="8">
    <source>
        <dbReference type="ARBA" id="ARBA00051284"/>
    </source>
</evidence>
<comment type="similarity">
    <text evidence="4">Belongs to the acetyltransferase family. AANAT subfamily.</text>
</comment>
<evidence type="ECO:0000256" key="13">
    <source>
        <dbReference type="ARBA" id="ARBA00052491"/>
    </source>
</evidence>
<gene>
    <name evidence="15" type="ORF">ABEB36_013206</name>
</gene>
<evidence type="ECO:0000313" key="15">
    <source>
        <dbReference type="EMBL" id="KAL1490528.1"/>
    </source>
</evidence>
<dbReference type="InterPro" id="IPR016181">
    <property type="entry name" value="Acyl_CoA_acyltransferase"/>
</dbReference>
<proteinExistence type="inferred from homology"/>
<reference evidence="15 16" key="1">
    <citation type="submission" date="2024-05" db="EMBL/GenBank/DDBJ databases">
        <title>Genetic variation in Jamaican populations of the coffee berry borer (Hypothenemus hampei).</title>
        <authorList>
            <person name="Errbii M."/>
            <person name="Myrie A."/>
        </authorList>
    </citation>
    <scope>NUCLEOTIDE SEQUENCE [LARGE SCALE GENOMIC DNA]</scope>
    <source>
        <strain evidence="15">JA-Hopewell-2020-01-JO</strain>
        <tissue evidence="15">Whole body</tissue>
    </source>
</reference>
<dbReference type="Gene3D" id="3.40.630.30">
    <property type="match status" value="1"/>
</dbReference>
<evidence type="ECO:0000256" key="9">
    <source>
        <dbReference type="ARBA" id="ARBA00051711"/>
    </source>
</evidence>
<dbReference type="AlphaFoldDB" id="A0ABD1E7I5"/>
<dbReference type="PANTHER" id="PTHR20905:SF1">
    <property type="entry name" value="AT07410P-RELATED"/>
    <property type="match status" value="1"/>
</dbReference>
<dbReference type="GO" id="GO:0004059">
    <property type="term" value="F:aralkylamine N-acetyltransferase activity"/>
    <property type="evidence" value="ECO:0007669"/>
    <property type="project" value="UniProtKB-EC"/>
</dbReference>
<evidence type="ECO:0000256" key="10">
    <source>
        <dbReference type="ARBA" id="ARBA00051823"/>
    </source>
</evidence>
<evidence type="ECO:0000256" key="5">
    <source>
        <dbReference type="ARBA" id="ARBA00039114"/>
    </source>
</evidence>
<evidence type="ECO:0000256" key="6">
    <source>
        <dbReference type="ARBA" id="ARBA00050189"/>
    </source>
</evidence>
<keyword evidence="2" id="KW-0012">Acyltransferase</keyword>
<dbReference type="FunFam" id="3.40.630.30:FF:000046">
    <property type="entry name" value="Dopamine N-acetyltransferase"/>
    <property type="match status" value="1"/>
</dbReference>
<evidence type="ECO:0000256" key="3">
    <source>
        <dbReference type="ARBA" id="ARBA00037926"/>
    </source>
</evidence>
<comment type="catalytic activity">
    <reaction evidence="7">
        <text>serotonin + octadecanoyl-CoA = N-octadecanoyl-serotonin + CoA + H(+)</text>
        <dbReference type="Rhea" id="RHEA:51400"/>
        <dbReference type="ChEBI" id="CHEBI:15378"/>
        <dbReference type="ChEBI" id="CHEBI:57287"/>
        <dbReference type="ChEBI" id="CHEBI:57394"/>
        <dbReference type="ChEBI" id="CHEBI:134065"/>
        <dbReference type="ChEBI" id="CHEBI:350546"/>
    </reaction>
    <physiologicalReaction direction="left-to-right" evidence="7">
        <dbReference type="Rhea" id="RHEA:51401"/>
    </physiologicalReaction>
</comment>
<evidence type="ECO:0000256" key="12">
    <source>
        <dbReference type="ARBA" id="ARBA00052335"/>
    </source>
</evidence>
<keyword evidence="1" id="KW-0808">Transferase</keyword>
<evidence type="ECO:0000256" key="11">
    <source>
        <dbReference type="ARBA" id="ARBA00052178"/>
    </source>
</evidence>
<evidence type="ECO:0000259" key="14">
    <source>
        <dbReference type="Pfam" id="PF00583"/>
    </source>
</evidence>